<dbReference type="STRING" id="1793.AWC04_03575"/>
<keyword evidence="8" id="KW-0645">Protease</keyword>
<dbReference type="InterPro" id="IPR022764">
    <property type="entry name" value="Peptidase_S54_rhomboid_dom"/>
</dbReference>
<evidence type="ECO:0000256" key="6">
    <source>
        <dbReference type="ARBA" id="ARBA00023136"/>
    </source>
</evidence>
<dbReference type="Pfam" id="PF01694">
    <property type="entry name" value="Rhomboid"/>
    <property type="match status" value="1"/>
</dbReference>
<evidence type="ECO:0000313" key="9">
    <source>
        <dbReference type="Proteomes" id="UP000193484"/>
    </source>
</evidence>
<dbReference type="PANTHER" id="PTHR43731">
    <property type="entry name" value="RHOMBOID PROTEASE"/>
    <property type="match status" value="1"/>
</dbReference>
<comment type="similarity">
    <text evidence="2">Belongs to the peptidase S54 family.</text>
</comment>
<evidence type="ECO:0000256" key="5">
    <source>
        <dbReference type="ARBA" id="ARBA00022989"/>
    </source>
</evidence>
<dbReference type="RefSeq" id="WP_085093125.1">
    <property type="nucleotide sequence ID" value="NZ_AP022603.1"/>
</dbReference>
<dbReference type="AlphaFoldDB" id="A0A1X1RJP5"/>
<organism evidence="8 9">
    <name type="scientific">Mycolicibacterium fallax</name>
    <name type="common">Mycobacterium fallax</name>
    <dbReference type="NCBI Taxonomy" id="1793"/>
    <lineage>
        <taxon>Bacteria</taxon>
        <taxon>Bacillati</taxon>
        <taxon>Actinomycetota</taxon>
        <taxon>Actinomycetes</taxon>
        <taxon>Mycobacteriales</taxon>
        <taxon>Mycobacteriaceae</taxon>
        <taxon>Mycolicibacterium</taxon>
    </lineage>
</organism>
<evidence type="ECO:0000256" key="1">
    <source>
        <dbReference type="ARBA" id="ARBA00004141"/>
    </source>
</evidence>
<keyword evidence="9" id="KW-1185">Reference proteome</keyword>
<dbReference type="EMBL" id="LQOJ01000018">
    <property type="protein sequence ID" value="ORV07775.1"/>
    <property type="molecule type" value="Genomic_DNA"/>
</dbReference>
<name>A0A1X1RJP5_MYCFA</name>
<proteinExistence type="inferred from homology"/>
<dbReference type="OrthoDB" id="9807874at2"/>
<dbReference type="GO" id="GO:0004252">
    <property type="term" value="F:serine-type endopeptidase activity"/>
    <property type="evidence" value="ECO:0007669"/>
    <property type="project" value="InterPro"/>
</dbReference>
<gene>
    <name evidence="8" type="ORF">AWC04_03575</name>
</gene>
<keyword evidence="6" id="KW-0472">Membrane</keyword>
<evidence type="ECO:0000256" key="3">
    <source>
        <dbReference type="ARBA" id="ARBA00022692"/>
    </source>
</evidence>
<evidence type="ECO:0000256" key="4">
    <source>
        <dbReference type="ARBA" id="ARBA00022801"/>
    </source>
</evidence>
<dbReference type="SUPFAM" id="SSF57845">
    <property type="entry name" value="B-box zinc-binding domain"/>
    <property type="match status" value="1"/>
</dbReference>
<dbReference type="GO" id="GO:0006508">
    <property type="term" value="P:proteolysis"/>
    <property type="evidence" value="ECO:0007669"/>
    <property type="project" value="UniProtKB-KW"/>
</dbReference>
<dbReference type="SUPFAM" id="SSF144091">
    <property type="entry name" value="Rhomboid-like"/>
    <property type="match status" value="1"/>
</dbReference>
<protein>
    <submittedName>
        <fullName evidence="8">Rhomboid family intramembrane serine protease</fullName>
    </submittedName>
</protein>
<dbReference type="InterPro" id="IPR035952">
    <property type="entry name" value="Rhomboid-like_sf"/>
</dbReference>
<evidence type="ECO:0000313" key="8">
    <source>
        <dbReference type="EMBL" id="ORV07775.1"/>
    </source>
</evidence>
<evidence type="ECO:0000259" key="7">
    <source>
        <dbReference type="Pfam" id="PF01694"/>
    </source>
</evidence>
<dbReference type="GO" id="GO:0016020">
    <property type="term" value="C:membrane"/>
    <property type="evidence" value="ECO:0007669"/>
    <property type="project" value="UniProtKB-SubCell"/>
</dbReference>
<feature type="domain" description="Peptidase S54 rhomboid" evidence="7">
    <location>
        <begin position="110"/>
        <end position="244"/>
    </location>
</feature>
<dbReference type="InterPro" id="IPR050925">
    <property type="entry name" value="Rhomboid_protease_S54"/>
</dbReference>
<keyword evidence="4" id="KW-0378">Hydrolase</keyword>
<sequence>MSTPNAPQAPACYRHPHNVARIGCARCGRPICPYCMTAAAVGHQCPDCVREGRRSVRKVRTVFGGRVNDGRPLVTYTLMAVCVAVFVVQQVSPAINDAFALWPIGIFRDGQWYRMVTSAFMHYGPVHLLFNMWALYLVGPALESLLGRTRYGVLYGMSALGGAVLVYLLSPLNTATAGASGAIFGLFGATFVVGKRLNLDVRAVAVLIGINLVITFVLPAVSAQSISWQGHVGGLVAGSLIAAGYAYAKPAQQKLVHAAVPLALAALFVALCWWRTEQLVGVYLT</sequence>
<reference evidence="8 9" key="1">
    <citation type="submission" date="2016-01" db="EMBL/GenBank/DDBJ databases">
        <title>The new phylogeny of the genus Mycobacterium.</title>
        <authorList>
            <person name="Tarcisio F."/>
            <person name="Conor M."/>
            <person name="Antonella G."/>
            <person name="Elisabetta G."/>
            <person name="Giulia F.S."/>
            <person name="Sara T."/>
            <person name="Anna F."/>
            <person name="Clotilde B."/>
            <person name="Roberto B."/>
            <person name="Veronica D.S."/>
            <person name="Fabio R."/>
            <person name="Monica P."/>
            <person name="Olivier J."/>
            <person name="Enrico T."/>
            <person name="Nicola S."/>
        </authorList>
    </citation>
    <scope>NUCLEOTIDE SEQUENCE [LARGE SCALE GENOMIC DNA]</scope>
    <source>
        <strain evidence="8 9">DSM 44179</strain>
    </source>
</reference>
<evidence type="ECO:0000256" key="2">
    <source>
        <dbReference type="ARBA" id="ARBA00009045"/>
    </source>
</evidence>
<comment type="subcellular location">
    <subcellularLocation>
        <location evidence="1">Membrane</location>
        <topology evidence="1">Multi-pass membrane protein</topology>
    </subcellularLocation>
</comment>
<dbReference type="Proteomes" id="UP000193484">
    <property type="component" value="Unassembled WGS sequence"/>
</dbReference>
<dbReference type="Gene3D" id="1.20.1540.10">
    <property type="entry name" value="Rhomboid-like"/>
    <property type="match status" value="1"/>
</dbReference>
<dbReference type="PANTHER" id="PTHR43731:SF14">
    <property type="entry name" value="PRESENILIN-ASSOCIATED RHOMBOID-LIKE PROTEIN, MITOCHONDRIAL"/>
    <property type="match status" value="1"/>
</dbReference>
<keyword evidence="5" id="KW-1133">Transmembrane helix</keyword>
<keyword evidence="3" id="KW-0812">Transmembrane</keyword>
<comment type="caution">
    <text evidence="8">The sequence shown here is derived from an EMBL/GenBank/DDBJ whole genome shotgun (WGS) entry which is preliminary data.</text>
</comment>
<accession>A0A1X1RJP5</accession>